<evidence type="ECO:0000313" key="3">
    <source>
        <dbReference type="Proteomes" id="UP000231279"/>
    </source>
</evidence>
<evidence type="ECO:0000256" key="1">
    <source>
        <dbReference type="SAM" id="MobiDB-lite"/>
    </source>
</evidence>
<dbReference type="Proteomes" id="UP000231279">
    <property type="component" value="Unassembled WGS sequence"/>
</dbReference>
<dbReference type="OrthoDB" id="10643622at2759"/>
<feature type="region of interest" description="Disordered" evidence="1">
    <location>
        <begin position="1"/>
        <end position="35"/>
    </location>
</feature>
<keyword evidence="3" id="KW-1185">Reference proteome</keyword>
<gene>
    <name evidence="2" type="ORF">CDL12_06062</name>
</gene>
<protein>
    <submittedName>
        <fullName evidence="2">Uncharacterized protein</fullName>
    </submittedName>
</protein>
<comment type="caution">
    <text evidence="2">The sequence shown here is derived from an EMBL/GenBank/DDBJ whole genome shotgun (WGS) entry which is preliminary data.</text>
</comment>
<proteinExistence type="predicted"/>
<dbReference type="STRING" id="429701.A0A2G9HUN7"/>
<name>A0A2G9HUN7_9LAMI</name>
<evidence type="ECO:0000313" key="2">
    <source>
        <dbReference type="EMBL" id="PIN21238.1"/>
    </source>
</evidence>
<reference evidence="3" key="1">
    <citation type="journal article" date="2018" name="Gigascience">
        <title>Genome assembly of the Pink Ipe (Handroanthus impetiginosus, Bignoniaceae), a highly valued, ecologically keystone Neotropical timber forest tree.</title>
        <authorList>
            <person name="Silva-Junior O.B."/>
            <person name="Grattapaglia D."/>
            <person name="Novaes E."/>
            <person name="Collevatti R.G."/>
        </authorList>
    </citation>
    <scope>NUCLEOTIDE SEQUENCE [LARGE SCALE GENOMIC DNA]</scope>
    <source>
        <strain evidence="3">cv. UFG-1</strain>
    </source>
</reference>
<dbReference type="EMBL" id="NKXS01000979">
    <property type="protein sequence ID" value="PIN21238.1"/>
    <property type="molecule type" value="Genomic_DNA"/>
</dbReference>
<accession>A0A2G9HUN7</accession>
<sequence length="133" mass="14120">MASNTLPTGDIARRNKDSKQPNADAPIDYNGKTAQRSENNALMVLHNQENGASYQNPHFSVALHDLMGIDSNHTVVDESTTTNTTAAATAVGPHFSNASSLVTSLSSSREGSPDKYGAPVLFARPSSWIPTAH</sequence>
<dbReference type="AlphaFoldDB" id="A0A2G9HUN7"/>
<organism evidence="2 3">
    <name type="scientific">Handroanthus impetiginosus</name>
    <dbReference type="NCBI Taxonomy" id="429701"/>
    <lineage>
        <taxon>Eukaryota</taxon>
        <taxon>Viridiplantae</taxon>
        <taxon>Streptophyta</taxon>
        <taxon>Embryophyta</taxon>
        <taxon>Tracheophyta</taxon>
        <taxon>Spermatophyta</taxon>
        <taxon>Magnoliopsida</taxon>
        <taxon>eudicotyledons</taxon>
        <taxon>Gunneridae</taxon>
        <taxon>Pentapetalae</taxon>
        <taxon>asterids</taxon>
        <taxon>lamiids</taxon>
        <taxon>Lamiales</taxon>
        <taxon>Bignoniaceae</taxon>
        <taxon>Crescentiina</taxon>
        <taxon>Tabebuia alliance</taxon>
        <taxon>Handroanthus</taxon>
    </lineage>
</organism>